<organism evidence="1">
    <name type="scientific">Siphoviridae sp. ctrfD19</name>
    <dbReference type="NCBI Taxonomy" id="2826478"/>
    <lineage>
        <taxon>Viruses</taxon>
        <taxon>Duplodnaviria</taxon>
        <taxon>Heunggongvirae</taxon>
        <taxon>Uroviricota</taxon>
        <taxon>Caudoviricetes</taxon>
    </lineage>
</organism>
<evidence type="ECO:0000313" key="1">
    <source>
        <dbReference type="EMBL" id="DAD76243.1"/>
    </source>
</evidence>
<dbReference type="EMBL" id="BK014797">
    <property type="protein sequence ID" value="DAD76243.1"/>
    <property type="molecule type" value="Genomic_DNA"/>
</dbReference>
<sequence length="47" mass="5259">MNGSCSLPIGEVFRGLAATKRPARVLTLFSNSVFHLNRHFLFHCGKQ</sequence>
<name>A0A8S5M2F1_9CAUD</name>
<accession>A0A8S5M2F1</accession>
<reference evidence="1" key="1">
    <citation type="journal article" date="2021" name="Proc. Natl. Acad. Sci. U.S.A.">
        <title>A Catalog of Tens of Thousands of Viruses from Human Metagenomes Reveals Hidden Associations with Chronic Diseases.</title>
        <authorList>
            <person name="Tisza M.J."/>
            <person name="Buck C.B."/>
        </authorList>
    </citation>
    <scope>NUCLEOTIDE SEQUENCE</scope>
    <source>
        <strain evidence="1">CtrfD19</strain>
    </source>
</reference>
<protein>
    <submittedName>
        <fullName evidence="1">Porphobilinogen deaminase, C-terminal domain</fullName>
    </submittedName>
</protein>
<proteinExistence type="predicted"/>